<feature type="transmembrane region" description="Helical" evidence="13">
    <location>
        <begin position="140"/>
        <end position="160"/>
    </location>
</feature>
<evidence type="ECO:0000256" key="9">
    <source>
        <dbReference type="ARBA" id="ARBA00023065"/>
    </source>
</evidence>
<feature type="transmembrane region" description="Helical" evidence="13">
    <location>
        <begin position="205"/>
        <end position="226"/>
    </location>
</feature>
<evidence type="ECO:0000256" key="4">
    <source>
        <dbReference type="ARBA" id="ARBA00022692"/>
    </source>
</evidence>
<feature type="region of interest" description="Disordered" evidence="12">
    <location>
        <begin position="578"/>
        <end position="631"/>
    </location>
</feature>
<keyword evidence="8 13" id="KW-1133">Transmembrane helix</keyword>
<evidence type="ECO:0000313" key="15">
    <source>
        <dbReference type="EMBL" id="CAD9213920.1"/>
    </source>
</evidence>
<accession>A0A7S1X732</accession>
<evidence type="ECO:0000256" key="11">
    <source>
        <dbReference type="ARBA" id="ARBA00023303"/>
    </source>
</evidence>
<feature type="region of interest" description="Disordered" evidence="12">
    <location>
        <begin position="1"/>
        <end position="32"/>
    </location>
</feature>
<dbReference type="InterPro" id="IPR027359">
    <property type="entry name" value="Volt_channel_dom_sf"/>
</dbReference>
<keyword evidence="6" id="KW-0851">Voltage-gated channel</keyword>
<evidence type="ECO:0000256" key="5">
    <source>
        <dbReference type="ARBA" id="ARBA00022826"/>
    </source>
</evidence>
<keyword evidence="5" id="KW-0631">Potassium channel</keyword>
<reference evidence="15" key="1">
    <citation type="submission" date="2021-01" db="EMBL/GenBank/DDBJ databases">
        <authorList>
            <person name="Corre E."/>
            <person name="Pelletier E."/>
            <person name="Niang G."/>
            <person name="Scheremetjew M."/>
            <person name="Finn R."/>
            <person name="Kale V."/>
            <person name="Holt S."/>
            <person name="Cochrane G."/>
            <person name="Meng A."/>
            <person name="Brown T."/>
            <person name="Cohen L."/>
        </authorList>
    </citation>
    <scope>NUCLEOTIDE SEQUENCE</scope>
    <source>
        <strain evidence="15">PLY429</strain>
    </source>
</reference>
<feature type="transmembrane region" description="Helical" evidence="13">
    <location>
        <begin position="366"/>
        <end position="389"/>
    </location>
</feature>
<keyword evidence="7" id="KW-0630">Potassium</keyword>
<evidence type="ECO:0000256" key="8">
    <source>
        <dbReference type="ARBA" id="ARBA00022989"/>
    </source>
</evidence>
<comment type="subcellular location">
    <subcellularLocation>
        <location evidence="1">Membrane</location>
        <topology evidence="1">Multi-pass membrane protein</topology>
    </subcellularLocation>
</comment>
<dbReference type="Pfam" id="PF00520">
    <property type="entry name" value="Ion_trans"/>
    <property type="match status" value="1"/>
</dbReference>
<evidence type="ECO:0000256" key="10">
    <source>
        <dbReference type="ARBA" id="ARBA00023136"/>
    </source>
</evidence>
<dbReference type="EMBL" id="HBGG01030979">
    <property type="protein sequence ID" value="CAD9213920.1"/>
    <property type="molecule type" value="Transcribed_RNA"/>
</dbReference>
<dbReference type="GO" id="GO:0001508">
    <property type="term" value="P:action potential"/>
    <property type="evidence" value="ECO:0007669"/>
    <property type="project" value="TreeGrafter"/>
</dbReference>
<sequence>MPVIVGTGRSGGSEKREKFSARHRGVASAGRSHKSLRLLGADDGLGFPDEHEKEAILSRAFQPDSATAQDIRRQGSNRASSRFTACCSRNASAVGGDSQDEEVMHDRALHRVVSSAMSRLNNHNLRTKIYLLLTEPSSSWAAWFTSLVILFLIVLSSTTFCMETVQGLPSATYYWIGVVEWVTVIVFTVEYCLKVACAPNTWAAIRTPFNIIDLVAVLPFYIGLIANPDSMYFWKDLTGGDVSVTDTSFIRVIRLVRVFRVLKLSKSISRVDVIVSSVIESIDMLVMLLFLLVLATVLCSTLIYYAETGYWEQRIQSDNLDASLLGPNGDPNPFGSIPECFWWCIVTLMTVGYGDVVPVTEWGKAVACFAMLVSIIIMALPISVIGAAFTQQWVAYKSQAGVIERSQRVWPRFQALNNMMSHHNSALEDFVQKLHNSTRHTDVALVGFRHDADTLMEHADVKCEEREAEGSVRIASQFRRPSGMSLRGMSSTMENMTEHQALLRQVSKAGFFANRSWHILNDMRVLSTMTQSEMAKIERAHFAYKSLKKWYDEGNVLQEEISELLSDLQEVKNYLLENSRQTNGSSKKDELGPSHQKGRQSTGDPPESEQPLSLRSLSTRNSSRVTNQRQA</sequence>
<dbReference type="Gene3D" id="1.20.120.350">
    <property type="entry name" value="Voltage-gated potassium channels. Chain C"/>
    <property type="match status" value="1"/>
</dbReference>
<protein>
    <recommendedName>
        <fullName evidence="14">Ion transport domain-containing protein</fullName>
    </recommendedName>
</protein>
<dbReference type="GO" id="GO:0005249">
    <property type="term" value="F:voltage-gated potassium channel activity"/>
    <property type="evidence" value="ECO:0007669"/>
    <property type="project" value="InterPro"/>
</dbReference>
<keyword evidence="2" id="KW-0813">Transport</keyword>
<keyword evidence="3" id="KW-0633">Potassium transport</keyword>
<gene>
    <name evidence="15" type="ORF">TCHU04912_LOCUS16159</name>
</gene>
<keyword evidence="9" id="KW-0406">Ion transport</keyword>
<evidence type="ECO:0000259" key="14">
    <source>
        <dbReference type="Pfam" id="PF00520"/>
    </source>
</evidence>
<dbReference type="GO" id="GO:0008076">
    <property type="term" value="C:voltage-gated potassium channel complex"/>
    <property type="evidence" value="ECO:0007669"/>
    <property type="project" value="InterPro"/>
</dbReference>
<dbReference type="Gene3D" id="1.10.287.70">
    <property type="match status" value="1"/>
</dbReference>
<dbReference type="InterPro" id="IPR005821">
    <property type="entry name" value="Ion_trans_dom"/>
</dbReference>
<proteinExistence type="predicted"/>
<organism evidence="15">
    <name type="scientific">Tetraselmis chuii</name>
    <dbReference type="NCBI Taxonomy" id="63592"/>
    <lineage>
        <taxon>Eukaryota</taxon>
        <taxon>Viridiplantae</taxon>
        <taxon>Chlorophyta</taxon>
        <taxon>core chlorophytes</taxon>
        <taxon>Chlorodendrophyceae</taxon>
        <taxon>Chlorodendrales</taxon>
        <taxon>Chlorodendraceae</taxon>
        <taxon>Tetraselmis</taxon>
    </lineage>
</organism>
<feature type="domain" description="Ion transport" evidence="14">
    <location>
        <begin position="144"/>
        <end position="391"/>
    </location>
</feature>
<name>A0A7S1X732_9CHLO</name>
<keyword evidence="10 13" id="KW-0472">Membrane</keyword>
<keyword evidence="11" id="KW-0407">Ion channel</keyword>
<evidence type="ECO:0000256" key="13">
    <source>
        <dbReference type="SAM" id="Phobius"/>
    </source>
</evidence>
<dbReference type="AlphaFoldDB" id="A0A7S1X732"/>
<evidence type="ECO:0000256" key="6">
    <source>
        <dbReference type="ARBA" id="ARBA00022882"/>
    </source>
</evidence>
<dbReference type="PRINTS" id="PR00169">
    <property type="entry name" value="KCHANNEL"/>
</dbReference>
<feature type="compositionally biased region" description="Basic residues" evidence="12">
    <location>
        <begin position="21"/>
        <end position="32"/>
    </location>
</feature>
<evidence type="ECO:0000256" key="3">
    <source>
        <dbReference type="ARBA" id="ARBA00022538"/>
    </source>
</evidence>
<feature type="transmembrane region" description="Helical" evidence="13">
    <location>
        <begin position="285"/>
        <end position="306"/>
    </location>
</feature>
<evidence type="ECO:0000256" key="1">
    <source>
        <dbReference type="ARBA" id="ARBA00004141"/>
    </source>
</evidence>
<dbReference type="InterPro" id="IPR028325">
    <property type="entry name" value="VG_K_chnl"/>
</dbReference>
<dbReference type="PANTHER" id="PTHR11537:SF254">
    <property type="entry name" value="POTASSIUM VOLTAGE-GATED CHANNEL PROTEIN SHAB"/>
    <property type="match status" value="1"/>
</dbReference>
<evidence type="ECO:0000256" key="7">
    <source>
        <dbReference type="ARBA" id="ARBA00022958"/>
    </source>
</evidence>
<evidence type="ECO:0000256" key="12">
    <source>
        <dbReference type="SAM" id="MobiDB-lite"/>
    </source>
</evidence>
<feature type="compositionally biased region" description="Low complexity" evidence="12">
    <location>
        <begin position="612"/>
        <end position="624"/>
    </location>
</feature>
<dbReference type="PANTHER" id="PTHR11537">
    <property type="entry name" value="VOLTAGE-GATED POTASSIUM CHANNEL"/>
    <property type="match status" value="1"/>
</dbReference>
<keyword evidence="4 13" id="KW-0812">Transmembrane</keyword>
<evidence type="ECO:0000256" key="2">
    <source>
        <dbReference type="ARBA" id="ARBA00022448"/>
    </source>
</evidence>
<feature type="transmembrane region" description="Helical" evidence="13">
    <location>
        <begin position="172"/>
        <end position="193"/>
    </location>
</feature>
<dbReference type="SUPFAM" id="SSF81324">
    <property type="entry name" value="Voltage-gated potassium channels"/>
    <property type="match status" value="1"/>
</dbReference>